<dbReference type="Gene3D" id="1.10.1280.10">
    <property type="entry name" value="Di-copper center containing domain from catechol oxidase"/>
    <property type="match status" value="1"/>
</dbReference>
<dbReference type="EMBL" id="JAFJYH010000189">
    <property type="protein sequence ID" value="KAG4416352.1"/>
    <property type="molecule type" value="Genomic_DNA"/>
</dbReference>
<dbReference type="GO" id="GO:0046872">
    <property type="term" value="F:metal ion binding"/>
    <property type="evidence" value="ECO:0007669"/>
    <property type="project" value="UniProtKB-KW"/>
</dbReference>
<organism evidence="5 6">
    <name type="scientific">Cadophora malorum</name>
    <dbReference type="NCBI Taxonomy" id="108018"/>
    <lineage>
        <taxon>Eukaryota</taxon>
        <taxon>Fungi</taxon>
        <taxon>Dikarya</taxon>
        <taxon>Ascomycota</taxon>
        <taxon>Pezizomycotina</taxon>
        <taxon>Leotiomycetes</taxon>
        <taxon>Helotiales</taxon>
        <taxon>Ploettnerulaceae</taxon>
        <taxon>Cadophora</taxon>
    </lineage>
</organism>
<dbReference type="InterPro" id="IPR008922">
    <property type="entry name" value="Di-copper_centre_dom_sf"/>
</dbReference>
<evidence type="ECO:0000313" key="6">
    <source>
        <dbReference type="Proteomes" id="UP000664132"/>
    </source>
</evidence>
<dbReference type="InterPro" id="IPR050316">
    <property type="entry name" value="Tyrosinase/Hemocyanin"/>
</dbReference>
<dbReference type="PANTHER" id="PTHR11474">
    <property type="entry name" value="TYROSINASE FAMILY MEMBER"/>
    <property type="match status" value="1"/>
</dbReference>
<dbReference type="GO" id="GO:0016491">
    <property type="term" value="F:oxidoreductase activity"/>
    <property type="evidence" value="ECO:0007669"/>
    <property type="project" value="InterPro"/>
</dbReference>
<dbReference type="PROSITE" id="PS00497">
    <property type="entry name" value="TYROSINASE_1"/>
    <property type="match status" value="1"/>
</dbReference>
<evidence type="ECO:0000256" key="2">
    <source>
        <dbReference type="ARBA" id="ARBA00023008"/>
    </source>
</evidence>
<dbReference type="Proteomes" id="UP000664132">
    <property type="component" value="Unassembled WGS sequence"/>
</dbReference>
<keyword evidence="2" id="KW-0186">Copper</keyword>
<comment type="caution">
    <text evidence="5">The sequence shown here is derived from an EMBL/GenBank/DDBJ whole genome shotgun (WGS) entry which is preliminary data.</text>
</comment>
<dbReference type="AlphaFoldDB" id="A0A8H7W5S0"/>
<dbReference type="PROSITE" id="PS00498">
    <property type="entry name" value="TYROSINASE_2"/>
    <property type="match status" value="1"/>
</dbReference>
<protein>
    <recommendedName>
        <fullName evidence="3 4">Tyrosinase copper-binding domain-containing protein</fullName>
    </recommendedName>
</protein>
<dbReference type="OrthoDB" id="6132182at2759"/>
<evidence type="ECO:0000259" key="4">
    <source>
        <dbReference type="PROSITE" id="PS00498"/>
    </source>
</evidence>
<feature type="domain" description="Tyrosinase copper-binding" evidence="4">
    <location>
        <begin position="228"/>
        <end position="239"/>
    </location>
</feature>
<dbReference type="SUPFAM" id="SSF48056">
    <property type="entry name" value="Di-copper centre-containing domain"/>
    <property type="match status" value="1"/>
</dbReference>
<dbReference type="PANTHER" id="PTHR11474:SF126">
    <property type="entry name" value="TYROSINASE-LIKE PROTEIN TYR-1-RELATED"/>
    <property type="match status" value="1"/>
</dbReference>
<keyword evidence="1" id="KW-0479">Metal-binding</keyword>
<dbReference type="PRINTS" id="PR00092">
    <property type="entry name" value="TYROSINASE"/>
</dbReference>
<evidence type="ECO:0000256" key="1">
    <source>
        <dbReference type="ARBA" id="ARBA00022723"/>
    </source>
</evidence>
<reference evidence="5" key="1">
    <citation type="submission" date="2021-02" db="EMBL/GenBank/DDBJ databases">
        <title>Genome sequence Cadophora malorum strain M34.</title>
        <authorList>
            <person name="Stefanovic E."/>
            <person name="Vu D."/>
            <person name="Scully C."/>
            <person name="Dijksterhuis J."/>
            <person name="Roader J."/>
            <person name="Houbraken J."/>
        </authorList>
    </citation>
    <scope>NUCLEOTIDE SEQUENCE</scope>
    <source>
        <strain evidence="5">M34</strain>
    </source>
</reference>
<evidence type="ECO:0000313" key="5">
    <source>
        <dbReference type="EMBL" id="KAG4416352.1"/>
    </source>
</evidence>
<dbReference type="InterPro" id="IPR002227">
    <property type="entry name" value="Tyrosinase_Cu-bd"/>
</dbReference>
<gene>
    <name evidence="5" type="ORF">IFR04_010514</name>
</gene>
<evidence type="ECO:0000259" key="3">
    <source>
        <dbReference type="PROSITE" id="PS00497"/>
    </source>
</evidence>
<feature type="domain" description="Tyrosinase copper-binding" evidence="3">
    <location>
        <begin position="77"/>
        <end position="94"/>
    </location>
</feature>
<accession>A0A8H7W5S0</accession>
<keyword evidence="6" id="KW-1185">Reference proteome</keyword>
<dbReference type="Pfam" id="PF00264">
    <property type="entry name" value="Tyrosinase"/>
    <property type="match status" value="1"/>
</dbReference>
<name>A0A8H7W5S0_9HELO</name>
<sequence>MNPGLLPSDILRADWTYSIIVSPARSTLTQDEKASYINSTLCLMNPETAPSKTGFAGAKSVWDDLQVAHVAQVQFIHTVGAFLPWHRWYMSVHEGLLRECGFTGPYPYWNEQADQASGSLANSSMWDADPVIGVGTSAVDENLCVTDGAFTNLRLDLTTSLTRTSEGTCLQRNFKQQQFDQVSQDIVNSCMAIDDYENFNTCLGSTPHVSGHYAVGGTMDDVSLSPGDPMFFLHHTNLDRLWWEWQAVNSSRVTDMGGRNVATSTTLVNAQPLSLPEAAFAPYFGDNGNVTTLDHVLWMAGIAENVTIAEVVDVNSDAICVAFV</sequence>
<proteinExistence type="predicted"/>